<dbReference type="Pfam" id="PF04014">
    <property type="entry name" value="MazE_antitoxin"/>
    <property type="match status" value="1"/>
</dbReference>
<reference evidence="2 3" key="1">
    <citation type="submission" date="2023-06" db="EMBL/GenBank/DDBJ databases">
        <title>Five Gram-positive bacteria isolated from mangrove sediments in Shenzhen, Guangdong, China.</title>
        <authorList>
            <person name="Yu S."/>
            <person name="Zheng W."/>
            <person name="Huang Y."/>
        </authorList>
    </citation>
    <scope>NUCLEOTIDE SEQUENCE [LARGE SCALE GENOMIC DNA]</scope>
    <source>
        <strain evidence="2 3">SaN35-3</strain>
    </source>
</reference>
<name>A0ABY9JTT8_9BACI</name>
<evidence type="ECO:0000313" key="2">
    <source>
        <dbReference type="EMBL" id="WLR41837.1"/>
    </source>
</evidence>
<keyword evidence="2" id="KW-0238">DNA-binding</keyword>
<feature type="domain" description="SpoVT-AbrB" evidence="1">
    <location>
        <begin position="8"/>
        <end position="35"/>
    </location>
</feature>
<keyword evidence="3" id="KW-1185">Reference proteome</keyword>
<dbReference type="Proteomes" id="UP001197974">
    <property type="component" value="Chromosome"/>
</dbReference>
<dbReference type="InterPro" id="IPR007159">
    <property type="entry name" value="SpoVT-AbrB_dom"/>
</dbReference>
<accession>A0ABY9JTT8</accession>
<dbReference type="GO" id="GO:0003677">
    <property type="term" value="F:DNA binding"/>
    <property type="evidence" value="ECO:0007669"/>
    <property type="project" value="UniProtKB-KW"/>
</dbReference>
<dbReference type="Gene3D" id="2.10.260.10">
    <property type="match status" value="1"/>
</dbReference>
<evidence type="ECO:0000313" key="3">
    <source>
        <dbReference type="Proteomes" id="UP001197974"/>
    </source>
</evidence>
<dbReference type="SUPFAM" id="SSF89447">
    <property type="entry name" value="AbrB/MazE/MraZ-like"/>
    <property type="match status" value="1"/>
</dbReference>
<dbReference type="EMBL" id="CP129013">
    <property type="protein sequence ID" value="WLR41837.1"/>
    <property type="molecule type" value="Genomic_DNA"/>
</dbReference>
<evidence type="ECO:0000259" key="1">
    <source>
        <dbReference type="Pfam" id="PF04014"/>
    </source>
</evidence>
<dbReference type="RefSeq" id="WP_226541398.1">
    <property type="nucleotide sequence ID" value="NZ_CP129013.1"/>
</dbReference>
<organism evidence="2 3">
    <name type="scientific">Bacillus carboniphilus</name>
    <dbReference type="NCBI Taxonomy" id="86663"/>
    <lineage>
        <taxon>Bacteria</taxon>
        <taxon>Bacillati</taxon>
        <taxon>Bacillota</taxon>
        <taxon>Bacilli</taxon>
        <taxon>Bacillales</taxon>
        <taxon>Bacillaceae</taxon>
        <taxon>Bacillus</taxon>
    </lineage>
</organism>
<gene>
    <name evidence="2" type="ORF">LC087_13430</name>
</gene>
<dbReference type="InterPro" id="IPR037914">
    <property type="entry name" value="SpoVT-AbrB_sf"/>
</dbReference>
<protein>
    <submittedName>
        <fullName evidence="2">AbrB/MazE/SpoVT family DNA-binding domain-containing protein</fullName>
    </submittedName>
</protein>
<sequence length="37" mass="4189">MQPFDWKVTKVGNSFRVTLPKELLKQAGLSQGDEIQV</sequence>
<proteinExistence type="predicted"/>